<proteinExistence type="predicted"/>
<gene>
    <name evidence="1" type="ORF">CGI_10004047</name>
</gene>
<dbReference type="Gene3D" id="3.30.70.2520">
    <property type="match status" value="1"/>
</dbReference>
<dbReference type="AlphaFoldDB" id="K1S3C0"/>
<protein>
    <submittedName>
        <fullName evidence="1">Uncharacterized protein</fullName>
    </submittedName>
</protein>
<name>K1S3C0_MAGGI</name>
<accession>K1S3C0</accession>
<dbReference type="HOGENOM" id="CLU_1190871_0_0_1"/>
<reference evidence="1" key="1">
    <citation type="journal article" date="2012" name="Nature">
        <title>The oyster genome reveals stress adaptation and complexity of shell formation.</title>
        <authorList>
            <person name="Zhang G."/>
            <person name="Fang X."/>
            <person name="Guo X."/>
            <person name="Li L."/>
            <person name="Luo R."/>
            <person name="Xu F."/>
            <person name="Yang P."/>
            <person name="Zhang L."/>
            <person name="Wang X."/>
            <person name="Qi H."/>
            <person name="Xiong Z."/>
            <person name="Que H."/>
            <person name="Xie Y."/>
            <person name="Holland P.W."/>
            <person name="Paps J."/>
            <person name="Zhu Y."/>
            <person name="Wu F."/>
            <person name="Chen Y."/>
            <person name="Wang J."/>
            <person name="Peng C."/>
            <person name="Meng J."/>
            <person name="Yang L."/>
            <person name="Liu J."/>
            <person name="Wen B."/>
            <person name="Zhang N."/>
            <person name="Huang Z."/>
            <person name="Zhu Q."/>
            <person name="Feng Y."/>
            <person name="Mount A."/>
            <person name="Hedgecock D."/>
            <person name="Xu Z."/>
            <person name="Liu Y."/>
            <person name="Domazet-Loso T."/>
            <person name="Du Y."/>
            <person name="Sun X."/>
            <person name="Zhang S."/>
            <person name="Liu B."/>
            <person name="Cheng P."/>
            <person name="Jiang X."/>
            <person name="Li J."/>
            <person name="Fan D."/>
            <person name="Wang W."/>
            <person name="Fu W."/>
            <person name="Wang T."/>
            <person name="Wang B."/>
            <person name="Zhang J."/>
            <person name="Peng Z."/>
            <person name="Li Y."/>
            <person name="Li N."/>
            <person name="Wang J."/>
            <person name="Chen M."/>
            <person name="He Y."/>
            <person name="Tan F."/>
            <person name="Song X."/>
            <person name="Zheng Q."/>
            <person name="Huang R."/>
            <person name="Yang H."/>
            <person name="Du X."/>
            <person name="Chen L."/>
            <person name="Yang M."/>
            <person name="Gaffney P.M."/>
            <person name="Wang S."/>
            <person name="Luo L."/>
            <person name="She Z."/>
            <person name="Ming Y."/>
            <person name="Huang W."/>
            <person name="Zhang S."/>
            <person name="Huang B."/>
            <person name="Zhang Y."/>
            <person name="Qu T."/>
            <person name="Ni P."/>
            <person name="Miao G."/>
            <person name="Wang J."/>
            <person name="Wang Q."/>
            <person name="Steinberg C.E."/>
            <person name="Wang H."/>
            <person name="Li N."/>
            <person name="Qian L."/>
            <person name="Zhang G."/>
            <person name="Li Y."/>
            <person name="Yang H."/>
            <person name="Liu X."/>
            <person name="Wang J."/>
            <person name="Yin Y."/>
            <person name="Wang J."/>
        </authorList>
    </citation>
    <scope>NUCLEOTIDE SEQUENCE [LARGE SCALE GENOMIC DNA]</scope>
    <source>
        <strain evidence="1">05x7-T-G4-1.051#20</strain>
    </source>
</reference>
<dbReference type="EMBL" id="JH815926">
    <property type="protein sequence ID" value="EKC41921.1"/>
    <property type="molecule type" value="Genomic_DNA"/>
</dbReference>
<evidence type="ECO:0000313" key="1">
    <source>
        <dbReference type="EMBL" id="EKC41921.1"/>
    </source>
</evidence>
<organism evidence="1">
    <name type="scientific">Magallana gigas</name>
    <name type="common">Pacific oyster</name>
    <name type="synonym">Crassostrea gigas</name>
    <dbReference type="NCBI Taxonomy" id="29159"/>
    <lineage>
        <taxon>Eukaryota</taxon>
        <taxon>Metazoa</taxon>
        <taxon>Spiralia</taxon>
        <taxon>Lophotrochozoa</taxon>
        <taxon>Mollusca</taxon>
        <taxon>Bivalvia</taxon>
        <taxon>Autobranchia</taxon>
        <taxon>Pteriomorphia</taxon>
        <taxon>Ostreida</taxon>
        <taxon>Ostreoidea</taxon>
        <taxon>Ostreidae</taxon>
        <taxon>Magallana</taxon>
    </lineage>
</organism>
<dbReference type="InParanoid" id="K1S3C0"/>
<sequence length="233" mass="26730">MEFVFDYEKYSTLMEIIGVVVETVKDYEKQKRYPLNVALEMRFMTRSEAYLGTGNIARHNCGEGEVVCIEVLSLEGTKDWDEFSKKVGQEWMKLGGVPHLAKQYEHLPNIYEHITKVSAILFCEKSALTVRYVENCPTDSTSWKNAAKKMNCESIEQRCSDEHHRFQYHCVINAWRNATLEVCALNRTIIGYCTEYSINGTVIQDNYGADCTKLNPPCPSSYNSAEAFKCRLN</sequence>